<accession>A0A835DGI5</accession>
<evidence type="ECO:0000256" key="3">
    <source>
        <dbReference type="SAM" id="MobiDB-lite"/>
    </source>
</evidence>
<evidence type="ECO:0000313" key="5">
    <source>
        <dbReference type="EMBL" id="KAF8399334.1"/>
    </source>
</evidence>
<proteinExistence type="predicted"/>
<dbReference type="EMBL" id="JABCRI010000010">
    <property type="protein sequence ID" value="KAF8399334.1"/>
    <property type="molecule type" value="Genomic_DNA"/>
</dbReference>
<dbReference type="InterPro" id="IPR001890">
    <property type="entry name" value="RNA-binding_CRM"/>
</dbReference>
<evidence type="ECO:0000256" key="1">
    <source>
        <dbReference type="ARBA" id="ARBA00022884"/>
    </source>
</evidence>
<keyword evidence="1 2" id="KW-0694">RNA-binding</keyword>
<dbReference type="GO" id="GO:0003723">
    <property type="term" value="F:RNA binding"/>
    <property type="evidence" value="ECO:0007669"/>
    <property type="project" value="UniProtKB-UniRule"/>
</dbReference>
<feature type="compositionally biased region" description="Basic and acidic residues" evidence="3">
    <location>
        <begin position="81"/>
        <end position="102"/>
    </location>
</feature>
<feature type="region of interest" description="Disordered" evidence="3">
    <location>
        <begin position="210"/>
        <end position="242"/>
    </location>
</feature>
<evidence type="ECO:0000256" key="2">
    <source>
        <dbReference type="PROSITE-ProRule" id="PRU00626"/>
    </source>
</evidence>
<gene>
    <name evidence="5" type="ORF">HHK36_015199</name>
</gene>
<dbReference type="Gene3D" id="3.30.110.60">
    <property type="entry name" value="YhbY-like"/>
    <property type="match status" value="1"/>
</dbReference>
<feature type="region of interest" description="Disordered" evidence="3">
    <location>
        <begin position="27"/>
        <end position="105"/>
    </location>
</feature>
<comment type="caution">
    <text evidence="5">The sequence shown here is derived from an EMBL/GenBank/DDBJ whole genome shotgun (WGS) entry which is preliminary data.</text>
</comment>
<feature type="compositionally biased region" description="Basic and acidic residues" evidence="3">
    <location>
        <begin position="219"/>
        <end position="238"/>
    </location>
</feature>
<dbReference type="AlphaFoldDB" id="A0A835DGI5"/>
<feature type="domain" description="CRM" evidence="4">
    <location>
        <begin position="122"/>
        <end position="221"/>
    </location>
</feature>
<keyword evidence="6" id="KW-1185">Reference proteome</keyword>
<evidence type="ECO:0000313" key="6">
    <source>
        <dbReference type="Proteomes" id="UP000655225"/>
    </source>
</evidence>
<dbReference type="Pfam" id="PF01985">
    <property type="entry name" value="CRS1_YhbY"/>
    <property type="match status" value="1"/>
</dbReference>
<dbReference type="SUPFAM" id="SSF75471">
    <property type="entry name" value="YhbY-like"/>
    <property type="match status" value="1"/>
</dbReference>
<dbReference type="SMART" id="SM01103">
    <property type="entry name" value="CRS1_YhbY"/>
    <property type="match status" value="1"/>
</dbReference>
<organism evidence="5 6">
    <name type="scientific">Tetracentron sinense</name>
    <name type="common">Spur-leaf</name>
    <dbReference type="NCBI Taxonomy" id="13715"/>
    <lineage>
        <taxon>Eukaryota</taxon>
        <taxon>Viridiplantae</taxon>
        <taxon>Streptophyta</taxon>
        <taxon>Embryophyta</taxon>
        <taxon>Tracheophyta</taxon>
        <taxon>Spermatophyta</taxon>
        <taxon>Magnoliopsida</taxon>
        <taxon>Trochodendrales</taxon>
        <taxon>Trochodendraceae</taxon>
        <taxon>Tetracentron</taxon>
    </lineage>
</organism>
<sequence length="267" mass="28991">MDASRDSKGTTQQEKLTYSFSQYVDEAAKSELESSSESVFKETHPNVLLDDVDESADGDSTSRPGYSLPQGGTTCPAIDNVEAHVSDSKTRESAVESARNKPEPSVCIDVEKGSDELPFRATPLSNRDRLLLRKQALKMKKRPVLAVGRSNVISGVAKTIKTHFRKHPLAIVNIKGRAKGTSIQELVFKLEQATGAVLVSQEPSKVILYRGWGEGEEPGGSKKDGRDARKTPAGKEGRVQQAVSPQLMAAIRLECGLQSNLEEEATL</sequence>
<dbReference type="OrthoDB" id="551352at2759"/>
<evidence type="ECO:0000259" key="4">
    <source>
        <dbReference type="PROSITE" id="PS51295"/>
    </source>
</evidence>
<protein>
    <recommendedName>
        <fullName evidence="4">CRM domain-containing protein</fullName>
    </recommendedName>
</protein>
<dbReference type="InterPro" id="IPR035920">
    <property type="entry name" value="YhbY-like_sf"/>
</dbReference>
<reference evidence="5 6" key="1">
    <citation type="submission" date="2020-04" db="EMBL/GenBank/DDBJ databases">
        <title>Plant Genome Project.</title>
        <authorList>
            <person name="Zhang R.-G."/>
        </authorList>
    </citation>
    <scope>NUCLEOTIDE SEQUENCE [LARGE SCALE GENOMIC DNA]</scope>
    <source>
        <strain evidence="5">YNK0</strain>
        <tissue evidence="5">Leaf</tissue>
    </source>
</reference>
<dbReference type="Proteomes" id="UP000655225">
    <property type="component" value="Unassembled WGS sequence"/>
</dbReference>
<dbReference type="PROSITE" id="PS51295">
    <property type="entry name" value="CRM"/>
    <property type="match status" value="1"/>
</dbReference>
<name>A0A835DGI5_TETSI</name>